<dbReference type="OMA" id="CDSERIW"/>
<dbReference type="InParanoid" id="F6ZUE4"/>
<reference evidence="3" key="2">
    <citation type="journal article" date="2008" name="Genome Biol.">
        <title>Improved genome assembly and evidence-based global gene model set for the chordate Ciona intestinalis: new insight into intron and operon populations.</title>
        <authorList>
            <person name="Satou Y."/>
            <person name="Mineta K."/>
            <person name="Ogasawara M."/>
            <person name="Sasakura Y."/>
            <person name="Shoguchi E."/>
            <person name="Ueno K."/>
            <person name="Yamada L."/>
            <person name="Matsumoto J."/>
            <person name="Wasserscheid J."/>
            <person name="Dewar K."/>
            <person name="Wiley G.B."/>
            <person name="Macmil S.L."/>
            <person name="Roe B.A."/>
            <person name="Zeller R.W."/>
            <person name="Hastings K.E."/>
            <person name="Lemaire P."/>
            <person name="Lindquist E."/>
            <person name="Endo T."/>
            <person name="Hotta K."/>
            <person name="Inaba K."/>
        </authorList>
    </citation>
    <scope>NUCLEOTIDE SEQUENCE [LARGE SCALE GENOMIC DNA]</scope>
    <source>
        <strain evidence="3">wild type</strain>
    </source>
</reference>
<dbReference type="HOGENOM" id="CLU_020200_2_0_1"/>
<sequence length="292" mass="33585">MLADHTQHAQYIIQRAEQCEVRKKSLPSSSKWRSIHSQLHDVFVEEEEDDDGEEPITKRACFSHNTLETLCTKDKSLNRLIVNLFPLDGGYSVMLRGGNGQYVETIQLPYTEYDVLDYIDNEEIPPLLMKTFENLEKNIFYSGCVITEIRDYRIAAGPHAFQTKFVLLRPTQQTLLSDANNIVNETSKSFRWTAEDRLSLESYLTLGTTEPLCLDPSPSVGIVKNILQARNKFFKTRPFQQCVRRNGLLGLKRRKVQSTRPAPESLKLFDFMKKLRSSRKSPPATDIRLPKN</sequence>
<accession>F6ZUE4</accession>
<dbReference type="Proteomes" id="UP000008144">
    <property type="component" value="Chromosome 2"/>
</dbReference>
<dbReference type="InterPro" id="IPR021950">
    <property type="entry name" value="Spt20"/>
</dbReference>
<feature type="domain" description="Spt20-like SEP" evidence="2">
    <location>
        <begin position="113"/>
        <end position="229"/>
    </location>
</feature>
<reference evidence="3" key="4">
    <citation type="submission" date="2025-09" db="UniProtKB">
        <authorList>
            <consortium name="Ensembl"/>
        </authorList>
    </citation>
    <scope>IDENTIFICATION</scope>
</reference>
<dbReference type="EMBL" id="EAAA01001477">
    <property type="status" value="NOT_ANNOTATED_CDS"/>
    <property type="molecule type" value="Genomic_DNA"/>
</dbReference>
<reference evidence="3" key="3">
    <citation type="submission" date="2025-08" db="UniProtKB">
        <authorList>
            <consortium name="Ensembl"/>
        </authorList>
    </citation>
    <scope>IDENTIFICATION</scope>
</reference>
<evidence type="ECO:0000259" key="2">
    <source>
        <dbReference type="Pfam" id="PF12090"/>
    </source>
</evidence>
<keyword evidence="4" id="KW-1185">Reference proteome</keyword>
<dbReference type="Pfam" id="PF12090">
    <property type="entry name" value="Spt20_SEP"/>
    <property type="match status" value="1"/>
</dbReference>
<evidence type="ECO:0000256" key="1">
    <source>
        <dbReference type="ARBA" id="ARBA00009112"/>
    </source>
</evidence>
<dbReference type="PANTHER" id="PTHR13526">
    <property type="entry name" value="TRANSCRIPTION FACTOR SPT20 HOMOLOG"/>
    <property type="match status" value="1"/>
</dbReference>
<dbReference type="STRING" id="7719.ENSCINP00000021887"/>
<organism evidence="3 4">
    <name type="scientific">Ciona intestinalis</name>
    <name type="common">Transparent sea squirt</name>
    <name type="synonym">Ascidia intestinalis</name>
    <dbReference type="NCBI Taxonomy" id="7719"/>
    <lineage>
        <taxon>Eukaryota</taxon>
        <taxon>Metazoa</taxon>
        <taxon>Chordata</taxon>
        <taxon>Tunicata</taxon>
        <taxon>Ascidiacea</taxon>
        <taxon>Phlebobranchia</taxon>
        <taxon>Cionidae</taxon>
        <taxon>Ciona</taxon>
    </lineage>
</organism>
<dbReference type="GO" id="GO:0003712">
    <property type="term" value="F:transcription coregulator activity"/>
    <property type="evidence" value="ECO:0007669"/>
    <property type="project" value="InterPro"/>
</dbReference>
<dbReference type="PANTHER" id="PTHR13526:SF8">
    <property type="entry name" value="TRANSCRIPTION FACTOR SPT20 HOMOLOG"/>
    <property type="match status" value="1"/>
</dbReference>
<evidence type="ECO:0000313" key="3">
    <source>
        <dbReference type="Ensembl" id="ENSCINP00000021887.2"/>
    </source>
</evidence>
<reference evidence="4" key="1">
    <citation type="journal article" date="2002" name="Science">
        <title>The draft genome of Ciona intestinalis: insights into chordate and vertebrate origins.</title>
        <authorList>
            <person name="Dehal P."/>
            <person name="Satou Y."/>
            <person name="Campbell R.K."/>
            <person name="Chapman J."/>
            <person name="Degnan B."/>
            <person name="De Tomaso A."/>
            <person name="Davidson B."/>
            <person name="Di Gregorio A."/>
            <person name="Gelpke M."/>
            <person name="Goodstein D.M."/>
            <person name="Harafuji N."/>
            <person name="Hastings K.E."/>
            <person name="Ho I."/>
            <person name="Hotta K."/>
            <person name="Huang W."/>
            <person name="Kawashima T."/>
            <person name="Lemaire P."/>
            <person name="Martinez D."/>
            <person name="Meinertzhagen I.A."/>
            <person name="Necula S."/>
            <person name="Nonaka M."/>
            <person name="Putnam N."/>
            <person name="Rash S."/>
            <person name="Saiga H."/>
            <person name="Satake M."/>
            <person name="Terry A."/>
            <person name="Yamada L."/>
            <person name="Wang H.G."/>
            <person name="Awazu S."/>
            <person name="Azumi K."/>
            <person name="Boore J."/>
            <person name="Branno M."/>
            <person name="Chin-Bow S."/>
            <person name="DeSantis R."/>
            <person name="Doyle S."/>
            <person name="Francino P."/>
            <person name="Keys D.N."/>
            <person name="Haga S."/>
            <person name="Hayashi H."/>
            <person name="Hino K."/>
            <person name="Imai K.S."/>
            <person name="Inaba K."/>
            <person name="Kano S."/>
            <person name="Kobayashi K."/>
            <person name="Kobayashi M."/>
            <person name="Lee B.I."/>
            <person name="Makabe K.W."/>
            <person name="Manohar C."/>
            <person name="Matassi G."/>
            <person name="Medina M."/>
            <person name="Mochizuki Y."/>
            <person name="Mount S."/>
            <person name="Morishita T."/>
            <person name="Miura S."/>
            <person name="Nakayama A."/>
            <person name="Nishizaka S."/>
            <person name="Nomoto H."/>
            <person name="Ohta F."/>
            <person name="Oishi K."/>
            <person name="Rigoutsos I."/>
            <person name="Sano M."/>
            <person name="Sasaki A."/>
            <person name="Sasakura Y."/>
            <person name="Shoguchi E."/>
            <person name="Shin-i T."/>
            <person name="Spagnuolo A."/>
            <person name="Stainier D."/>
            <person name="Suzuki M.M."/>
            <person name="Tassy O."/>
            <person name="Takatori N."/>
            <person name="Tokuoka M."/>
            <person name="Yagi K."/>
            <person name="Yoshizaki F."/>
            <person name="Wada S."/>
            <person name="Zhang C."/>
            <person name="Hyatt P.D."/>
            <person name="Larimer F."/>
            <person name="Detter C."/>
            <person name="Doggett N."/>
            <person name="Glavina T."/>
            <person name="Hawkins T."/>
            <person name="Richardson P."/>
            <person name="Lucas S."/>
            <person name="Kohara Y."/>
            <person name="Levine M."/>
            <person name="Satoh N."/>
            <person name="Rokhsar D.S."/>
        </authorList>
    </citation>
    <scope>NUCLEOTIDE SEQUENCE [LARGE SCALE GENOMIC DNA]</scope>
</reference>
<dbReference type="GO" id="GO:0000124">
    <property type="term" value="C:SAGA complex"/>
    <property type="evidence" value="ECO:0007669"/>
    <property type="project" value="InterPro"/>
</dbReference>
<comment type="similarity">
    <text evidence="1">Belongs to the SPT20 family.</text>
</comment>
<dbReference type="GeneTree" id="ENSGT00390000013549"/>
<dbReference type="InterPro" id="IPR046468">
    <property type="entry name" value="Spt20-like_SEP"/>
</dbReference>
<name>F6ZUE4_CIOIN</name>
<evidence type="ECO:0000313" key="4">
    <source>
        <dbReference type="Proteomes" id="UP000008144"/>
    </source>
</evidence>
<dbReference type="Ensembl" id="ENSCINT00000022133.2">
    <property type="protein sequence ID" value="ENSCINP00000021887.2"/>
    <property type="gene ID" value="ENSCING00000011461.2"/>
</dbReference>
<protein>
    <recommendedName>
        <fullName evidence="2">Spt20-like SEP domain-containing protein</fullName>
    </recommendedName>
</protein>
<dbReference type="AlphaFoldDB" id="F6ZUE4"/>
<proteinExistence type="inferred from homology"/>